<protein>
    <submittedName>
        <fullName evidence="1">Uncharacterized protein</fullName>
    </submittedName>
</protein>
<organism evidence="1 2">
    <name type="scientific">Dialister succinatiphilus YIT 11850</name>
    <dbReference type="NCBI Taxonomy" id="742743"/>
    <lineage>
        <taxon>Bacteria</taxon>
        <taxon>Bacillati</taxon>
        <taxon>Bacillota</taxon>
        <taxon>Negativicutes</taxon>
        <taxon>Veillonellales</taxon>
        <taxon>Veillonellaceae</taxon>
        <taxon>Dialister</taxon>
    </lineage>
</organism>
<reference evidence="1 2" key="1">
    <citation type="submission" date="2011-11" db="EMBL/GenBank/DDBJ databases">
        <title>The Genome Sequence of Dialister succinatiphilus YIT 11850.</title>
        <authorList>
            <consortium name="The Broad Institute Genome Sequencing Platform"/>
            <person name="Earl A."/>
            <person name="Ward D."/>
            <person name="Feldgarden M."/>
            <person name="Gevers D."/>
            <person name="Morotomi M."/>
            <person name="Young S.K."/>
            <person name="Zeng Q."/>
            <person name="Gargeya S."/>
            <person name="Fitzgerald M."/>
            <person name="Haas B."/>
            <person name="Abouelleil A."/>
            <person name="Alvarado L."/>
            <person name="Arachchi H.M."/>
            <person name="Berlin A."/>
            <person name="Brown A."/>
            <person name="Chapman S.B."/>
            <person name="Dunbar C."/>
            <person name="Gearin G."/>
            <person name="Goldberg J."/>
            <person name="Griggs A."/>
            <person name="Gujja S."/>
            <person name="Heiman D."/>
            <person name="Howarth C."/>
            <person name="Lui A."/>
            <person name="MacDonald P.J.P."/>
            <person name="Montmayeur A."/>
            <person name="Murphy C."/>
            <person name="Neiman D."/>
            <person name="Pearson M."/>
            <person name="Priest M."/>
            <person name="Roberts A."/>
            <person name="Saif S."/>
            <person name="Shea T."/>
            <person name="Sisk P."/>
            <person name="Stolte C."/>
            <person name="Sykes S."/>
            <person name="Wortman J."/>
            <person name="Nusbaum C."/>
            <person name="Birren B."/>
        </authorList>
    </citation>
    <scope>NUCLEOTIDE SEQUENCE [LARGE SCALE GENOMIC DNA]</scope>
    <source>
        <strain evidence="1 2">YIT 11850</strain>
    </source>
</reference>
<dbReference type="AlphaFoldDB" id="H1D0G7"/>
<evidence type="ECO:0000313" key="2">
    <source>
        <dbReference type="Proteomes" id="UP000003277"/>
    </source>
</evidence>
<dbReference type="Proteomes" id="UP000003277">
    <property type="component" value="Unassembled WGS sequence"/>
</dbReference>
<sequence>GLDELPDLKYMEALRLVLQEFAEQLRAEYPSEVLLVESLLERFLNDLPALWMSRLRAQKCA</sequence>
<evidence type="ECO:0000313" key="1">
    <source>
        <dbReference type="EMBL" id="EHO62968.1"/>
    </source>
</evidence>
<dbReference type="HOGENOM" id="CLU_208742_0_0_9"/>
<dbReference type="EMBL" id="ADLT01000036">
    <property type="protein sequence ID" value="EHO62968.1"/>
    <property type="molecule type" value="Genomic_DNA"/>
</dbReference>
<name>H1D0G7_9FIRM</name>
<dbReference type="RefSeq" id="WP_008859600.1">
    <property type="nucleotide sequence ID" value="NZ_JH591188.1"/>
</dbReference>
<keyword evidence="2" id="KW-1185">Reference proteome</keyword>
<accession>H1D0G7</accession>
<feature type="non-terminal residue" evidence="1">
    <location>
        <position position="1"/>
    </location>
</feature>
<gene>
    <name evidence="1" type="ORF">HMPREF9453_01105</name>
</gene>
<proteinExistence type="predicted"/>
<comment type="caution">
    <text evidence="1">The sequence shown here is derived from an EMBL/GenBank/DDBJ whole genome shotgun (WGS) entry which is preliminary data.</text>
</comment>